<proteinExistence type="predicted"/>
<sequence length="118" mass="13425">MPQNTNLNVSPYFDDFVDSKNYHKVLFKPGFPVQARELTTLQSILQNQVEKFGQHFFKEGSMIIPGGTSFDNEYFAVKIDPNFLNIPVNNYTKILVDNKIKIKGEVTGVEAIVVNRLT</sequence>
<feature type="domain" description="DUF4815" evidence="1">
    <location>
        <begin position="11"/>
        <end position="82"/>
    </location>
</feature>
<feature type="non-terminal residue" evidence="2">
    <location>
        <position position="118"/>
    </location>
</feature>
<protein>
    <recommendedName>
        <fullName evidence="1">DUF4815 domain-containing protein</fullName>
    </recommendedName>
</protein>
<dbReference type="AlphaFoldDB" id="A0A382X233"/>
<organism evidence="2">
    <name type="scientific">marine metagenome</name>
    <dbReference type="NCBI Taxonomy" id="408172"/>
    <lineage>
        <taxon>unclassified sequences</taxon>
        <taxon>metagenomes</taxon>
        <taxon>ecological metagenomes</taxon>
    </lineage>
</organism>
<name>A0A382X233_9ZZZZ</name>
<dbReference type="Pfam" id="PF16075">
    <property type="entry name" value="DUF4815"/>
    <property type="match status" value="1"/>
</dbReference>
<reference evidence="2" key="1">
    <citation type="submission" date="2018-05" db="EMBL/GenBank/DDBJ databases">
        <authorList>
            <person name="Lanie J.A."/>
            <person name="Ng W.-L."/>
            <person name="Kazmierczak K.M."/>
            <person name="Andrzejewski T.M."/>
            <person name="Davidsen T.M."/>
            <person name="Wayne K.J."/>
            <person name="Tettelin H."/>
            <person name="Glass J.I."/>
            <person name="Rusch D."/>
            <person name="Podicherti R."/>
            <person name="Tsui H.-C.T."/>
            <person name="Winkler M.E."/>
        </authorList>
    </citation>
    <scope>NUCLEOTIDE SEQUENCE</scope>
</reference>
<accession>A0A382X233</accession>
<evidence type="ECO:0000313" key="2">
    <source>
        <dbReference type="EMBL" id="SVD64920.1"/>
    </source>
</evidence>
<dbReference type="InterPro" id="IPR032096">
    <property type="entry name" value="DUF4815"/>
</dbReference>
<evidence type="ECO:0000259" key="1">
    <source>
        <dbReference type="Pfam" id="PF16075"/>
    </source>
</evidence>
<dbReference type="EMBL" id="UINC01164200">
    <property type="protein sequence ID" value="SVD64920.1"/>
    <property type="molecule type" value="Genomic_DNA"/>
</dbReference>
<gene>
    <name evidence="2" type="ORF">METZ01_LOCUS417774</name>
</gene>